<keyword evidence="5 6" id="KW-0472">Membrane</keyword>
<evidence type="ECO:0000256" key="4">
    <source>
        <dbReference type="ARBA" id="ARBA00022989"/>
    </source>
</evidence>
<feature type="transmembrane region" description="Helical" evidence="6">
    <location>
        <begin position="372"/>
        <end position="400"/>
    </location>
</feature>
<dbReference type="AlphaFoldDB" id="A0A8J8JVR6"/>
<organism evidence="9 10">
    <name type="scientific">Limnovirga soli</name>
    <dbReference type="NCBI Taxonomy" id="2656915"/>
    <lineage>
        <taxon>Bacteria</taxon>
        <taxon>Pseudomonadati</taxon>
        <taxon>Bacteroidota</taxon>
        <taxon>Chitinophagia</taxon>
        <taxon>Chitinophagales</taxon>
        <taxon>Chitinophagaceae</taxon>
        <taxon>Limnovirga</taxon>
    </lineage>
</organism>
<reference evidence="9" key="1">
    <citation type="submission" date="2019-10" db="EMBL/GenBank/DDBJ databases">
        <title>Draft genome sequence of Panacibacter sp. KCS-6.</title>
        <authorList>
            <person name="Yim K.J."/>
        </authorList>
    </citation>
    <scope>NUCLEOTIDE SEQUENCE</scope>
    <source>
        <strain evidence="9">KCS-6</strain>
    </source>
</reference>
<feature type="transmembrane region" description="Helical" evidence="6">
    <location>
        <begin position="330"/>
        <end position="352"/>
    </location>
</feature>
<dbReference type="InterPro" id="IPR050250">
    <property type="entry name" value="Macrolide_Exporter_MacB"/>
</dbReference>
<feature type="transmembrane region" description="Helical" evidence="6">
    <location>
        <begin position="283"/>
        <end position="305"/>
    </location>
</feature>
<feature type="domain" description="MacB-like periplasmic core" evidence="8">
    <location>
        <begin position="21"/>
        <end position="242"/>
    </location>
</feature>
<dbReference type="Pfam" id="PF02687">
    <property type="entry name" value="FtsX"/>
    <property type="match status" value="2"/>
</dbReference>
<sequence length="791" mass="88899">MIKNYFKIAWRNISKNKVFSSVNILGLALSMACCLIISMYVFNELSYDSFHKNLPDIYRITEKQDQAGTLYDVAVTPGPLAPALQKDFPEIQNTVRFGNWGGALKNGSNTFEENNILLTENSVFSIFNFPLLKGNPATALKSPDEIIITEKVAQKYFGNNWKNNSALIGQIFTLNGQTDFKLAGVAKDLPQNSSIQFDILLPITYLFASDEWSNKWNSNNYHTYLQLKPGTDVTAFQKKLANQLHAYNSDTQDLLQLQPLKEQYLYSKFDFHTDWGKRSNIKYVQIFAGVGLLLLIIACVNFINLSTARSLKRSMEVGVRKVNGASRKQLIFQFLTESILVACLSAILSLFILEWAQPYLESFTGKAVNINIYSPLFIGFFLLFILIIGLLAGLYPAFVMSSFKPVSIFKSNSKSKSGKSFWQGLVVFQFVVSIALMVCTFFMYRQLLFLQSKDLGFNKEQLISIGLKGTLKEKSSLLKRDIELQPDVIAVSSATMSMVNVDNSTYMEWEGMQPDDKFLITQANVDPDFIPALGMQLLSGHNFSPQKTNDTANFIVNETAVKRMGYTVNNAIGKKVDMWGAKGAIIGVVKDFNFKSLNTNIDPFIFRYQPQDRYFNLFVKIAPGNTAATIAQIQKVYKQYDTEFPMSYNFVNESINNLYLEDTRTANLIMLFAILTVFVGCLGLFGLTVFASEQRIKEIGIRKVLGAGVTSIAGLLSKDFLKLVLLATIIAIPIAWYITVVWLQNYAYRIQISWWVFAMAACIVLFLACITISAQAIKAAMANPVKSLRSE</sequence>
<feature type="domain" description="MacB-like periplasmic core" evidence="8">
    <location>
        <begin position="478"/>
        <end position="634"/>
    </location>
</feature>
<gene>
    <name evidence="9" type="ORF">GD597_15765</name>
</gene>
<keyword evidence="4 6" id="KW-1133">Transmembrane helix</keyword>
<comment type="subcellular location">
    <subcellularLocation>
        <location evidence="1">Cell membrane</location>
        <topology evidence="1">Multi-pass membrane protein</topology>
    </subcellularLocation>
</comment>
<evidence type="ECO:0000259" key="8">
    <source>
        <dbReference type="Pfam" id="PF12704"/>
    </source>
</evidence>
<protein>
    <submittedName>
        <fullName evidence="9">FtsX-like permease family protein</fullName>
    </submittedName>
</protein>
<keyword evidence="3 6" id="KW-0812">Transmembrane</keyword>
<dbReference type="GO" id="GO:0022857">
    <property type="term" value="F:transmembrane transporter activity"/>
    <property type="evidence" value="ECO:0007669"/>
    <property type="project" value="TreeGrafter"/>
</dbReference>
<feature type="transmembrane region" description="Helical" evidence="6">
    <location>
        <begin position="668"/>
        <end position="692"/>
    </location>
</feature>
<dbReference type="PANTHER" id="PTHR30572">
    <property type="entry name" value="MEMBRANE COMPONENT OF TRANSPORTER-RELATED"/>
    <property type="match status" value="1"/>
</dbReference>
<evidence type="ECO:0000256" key="3">
    <source>
        <dbReference type="ARBA" id="ARBA00022692"/>
    </source>
</evidence>
<feature type="transmembrane region" description="Helical" evidence="6">
    <location>
        <begin position="421"/>
        <end position="444"/>
    </location>
</feature>
<keyword evidence="10" id="KW-1185">Reference proteome</keyword>
<evidence type="ECO:0000256" key="1">
    <source>
        <dbReference type="ARBA" id="ARBA00004651"/>
    </source>
</evidence>
<evidence type="ECO:0000256" key="2">
    <source>
        <dbReference type="ARBA" id="ARBA00022475"/>
    </source>
</evidence>
<evidence type="ECO:0000256" key="5">
    <source>
        <dbReference type="ARBA" id="ARBA00023136"/>
    </source>
</evidence>
<dbReference type="EMBL" id="WHPF01000011">
    <property type="protein sequence ID" value="NNV56929.1"/>
    <property type="molecule type" value="Genomic_DNA"/>
</dbReference>
<proteinExistence type="predicted"/>
<evidence type="ECO:0000313" key="9">
    <source>
        <dbReference type="EMBL" id="NNV56929.1"/>
    </source>
</evidence>
<comment type="caution">
    <text evidence="9">The sequence shown here is derived from an EMBL/GenBank/DDBJ whole genome shotgun (WGS) entry which is preliminary data.</text>
</comment>
<feature type="domain" description="ABC3 transporter permease C-terminal" evidence="7">
    <location>
        <begin position="290"/>
        <end position="403"/>
    </location>
</feature>
<dbReference type="RefSeq" id="WP_171608867.1">
    <property type="nucleotide sequence ID" value="NZ_WHPF01000011.1"/>
</dbReference>
<dbReference type="GO" id="GO:0005886">
    <property type="term" value="C:plasma membrane"/>
    <property type="evidence" value="ECO:0007669"/>
    <property type="project" value="UniProtKB-SubCell"/>
</dbReference>
<dbReference type="Proteomes" id="UP000598971">
    <property type="component" value="Unassembled WGS sequence"/>
</dbReference>
<dbReference type="InterPro" id="IPR003838">
    <property type="entry name" value="ABC3_permease_C"/>
</dbReference>
<feature type="transmembrane region" description="Helical" evidence="6">
    <location>
        <begin position="21"/>
        <end position="42"/>
    </location>
</feature>
<dbReference type="PROSITE" id="PS51257">
    <property type="entry name" value="PROKAR_LIPOPROTEIN"/>
    <property type="match status" value="1"/>
</dbReference>
<evidence type="ECO:0000256" key="6">
    <source>
        <dbReference type="SAM" id="Phobius"/>
    </source>
</evidence>
<dbReference type="InterPro" id="IPR025857">
    <property type="entry name" value="MacB_PCD"/>
</dbReference>
<dbReference type="Pfam" id="PF12704">
    <property type="entry name" value="MacB_PCD"/>
    <property type="match status" value="2"/>
</dbReference>
<evidence type="ECO:0000313" key="10">
    <source>
        <dbReference type="Proteomes" id="UP000598971"/>
    </source>
</evidence>
<evidence type="ECO:0000259" key="7">
    <source>
        <dbReference type="Pfam" id="PF02687"/>
    </source>
</evidence>
<keyword evidence="2" id="KW-1003">Cell membrane</keyword>
<name>A0A8J8JVR6_9BACT</name>
<dbReference type="PANTHER" id="PTHR30572:SF18">
    <property type="entry name" value="ABC-TYPE MACROLIDE FAMILY EXPORT SYSTEM PERMEASE COMPONENT 2"/>
    <property type="match status" value="1"/>
</dbReference>
<feature type="transmembrane region" description="Helical" evidence="6">
    <location>
        <begin position="755"/>
        <end position="777"/>
    </location>
</feature>
<accession>A0A8J8JVR6</accession>
<feature type="transmembrane region" description="Helical" evidence="6">
    <location>
        <begin position="723"/>
        <end position="743"/>
    </location>
</feature>
<feature type="domain" description="ABC3 transporter permease C-terminal" evidence="7">
    <location>
        <begin position="670"/>
        <end position="779"/>
    </location>
</feature>